<dbReference type="InterPro" id="IPR009057">
    <property type="entry name" value="Homeodomain-like_sf"/>
</dbReference>
<evidence type="ECO:0000313" key="5">
    <source>
        <dbReference type="Proteomes" id="UP001185899"/>
    </source>
</evidence>
<organism evidence="4 5">
    <name type="scientific">Rhodococcus cercidiphylli</name>
    <dbReference type="NCBI Taxonomy" id="489916"/>
    <lineage>
        <taxon>Bacteria</taxon>
        <taxon>Bacillati</taxon>
        <taxon>Actinomycetota</taxon>
        <taxon>Actinomycetes</taxon>
        <taxon>Mycobacteriales</taxon>
        <taxon>Nocardiaceae</taxon>
        <taxon>Rhodococcus</taxon>
    </lineage>
</organism>
<dbReference type="Gene3D" id="1.10.357.10">
    <property type="entry name" value="Tetracycline Repressor, domain 2"/>
    <property type="match status" value="1"/>
</dbReference>
<protein>
    <submittedName>
        <fullName evidence="4">TetR/AcrR family transcriptional regulator</fullName>
    </submittedName>
</protein>
<dbReference type="PROSITE" id="PS50977">
    <property type="entry name" value="HTH_TETR_2"/>
    <property type="match status" value="1"/>
</dbReference>
<dbReference type="EMBL" id="JAWLKE010000002">
    <property type="protein sequence ID" value="MDV6229977.1"/>
    <property type="molecule type" value="Genomic_DNA"/>
</dbReference>
<evidence type="ECO:0000256" key="2">
    <source>
        <dbReference type="PROSITE-ProRule" id="PRU00335"/>
    </source>
</evidence>
<dbReference type="RefSeq" id="WP_317547538.1">
    <property type="nucleotide sequence ID" value="NZ_JAWLKE010000002.1"/>
</dbReference>
<keyword evidence="5" id="KW-1185">Reference proteome</keyword>
<accession>A0ABU4AUQ7</accession>
<comment type="caution">
    <text evidence="4">The sequence shown here is derived from an EMBL/GenBank/DDBJ whole genome shotgun (WGS) entry which is preliminary data.</text>
</comment>
<evidence type="ECO:0000259" key="3">
    <source>
        <dbReference type="PROSITE" id="PS50977"/>
    </source>
</evidence>
<proteinExistence type="predicted"/>
<dbReference type="Pfam" id="PF00440">
    <property type="entry name" value="TetR_N"/>
    <property type="match status" value="1"/>
</dbReference>
<reference evidence="4 5" key="1">
    <citation type="submission" date="2023-10" db="EMBL/GenBank/DDBJ databases">
        <title>Development of a sustainable strategy for remediation of hydrocarbon-contaminated territories based on the waste exchange concept.</title>
        <authorList>
            <person name="Krivoruchko A."/>
        </authorList>
    </citation>
    <scope>NUCLEOTIDE SEQUENCE [LARGE SCALE GENOMIC DNA]</scope>
    <source>
        <strain evidence="4 5">IEGM 1322</strain>
    </source>
</reference>
<name>A0ABU4AUQ7_9NOCA</name>
<dbReference type="SUPFAM" id="SSF46689">
    <property type="entry name" value="Homeodomain-like"/>
    <property type="match status" value="1"/>
</dbReference>
<feature type="DNA-binding region" description="H-T-H motif" evidence="2">
    <location>
        <begin position="27"/>
        <end position="46"/>
    </location>
</feature>
<feature type="domain" description="HTH tetR-type" evidence="3">
    <location>
        <begin position="4"/>
        <end position="64"/>
    </location>
</feature>
<dbReference type="InterPro" id="IPR001647">
    <property type="entry name" value="HTH_TetR"/>
</dbReference>
<keyword evidence="1 2" id="KW-0238">DNA-binding</keyword>
<evidence type="ECO:0000256" key="1">
    <source>
        <dbReference type="ARBA" id="ARBA00023125"/>
    </source>
</evidence>
<evidence type="ECO:0000313" key="4">
    <source>
        <dbReference type="EMBL" id="MDV6229977.1"/>
    </source>
</evidence>
<sequence>MATKHSREEMLSGALDAALEGGLSRLTFGRLASRLQISDRMVVYYFPTKDDLVTSVLSVVGDRLQRVLSAAFSTPMNDHRSLVAAAWPVVAKPEYDPLFGLYFEAIGQATAGLEPYRSVASLLVEGWIEWLSGFVVGSPDYRRMEATAAVALLDGLLLMRLLGGSDLAATASTSLLHTGGSTKERPSS</sequence>
<dbReference type="Proteomes" id="UP001185899">
    <property type="component" value="Unassembled WGS sequence"/>
</dbReference>
<gene>
    <name evidence="4" type="ORF">R3P95_05400</name>
</gene>